<organism evidence="3 4">
    <name type="scientific">Cyphomyrmex costatus</name>
    <dbReference type="NCBI Taxonomy" id="456900"/>
    <lineage>
        <taxon>Eukaryota</taxon>
        <taxon>Metazoa</taxon>
        <taxon>Ecdysozoa</taxon>
        <taxon>Arthropoda</taxon>
        <taxon>Hexapoda</taxon>
        <taxon>Insecta</taxon>
        <taxon>Pterygota</taxon>
        <taxon>Neoptera</taxon>
        <taxon>Endopterygota</taxon>
        <taxon>Hymenoptera</taxon>
        <taxon>Apocrita</taxon>
        <taxon>Aculeata</taxon>
        <taxon>Formicoidea</taxon>
        <taxon>Formicidae</taxon>
        <taxon>Myrmicinae</taxon>
        <taxon>Cyphomyrmex</taxon>
    </lineage>
</organism>
<name>A0A151IME1_9HYME</name>
<proteinExistence type="predicted"/>
<feature type="compositionally biased region" description="Polar residues" evidence="1">
    <location>
        <begin position="469"/>
        <end position="485"/>
    </location>
</feature>
<feature type="compositionally biased region" description="Low complexity" evidence="1">
    <location>
        <begin position="419"/>
        <end position="439"/>
    </location>
</feature>
<evidence type="ECO:0000313" key="3">
    <source>
        <dbReference type="EMBL" id="KYN06058.1"/>
    </source>
</evidence>
<sequence length="495" mass="56035">MVRNYKKKKTTNTVSDEILIDALREVKINRETFKNISEKFNIPLRTLERYSKKVDVDELLNPNIVKLTLKFGYSKMSQIFTDEEECELTEYLLKADSIYFGLTVLEARVLAFSYAVKLNKAPENWRNNKTAGIEWFRGFMRRHPRLALRTPEATSLARASGFNQHAVSQFYDNLEFILNSHAFGPMDIWNCDETGVTTVQKPNRVIARRGFKQVGRITSAERGELVTLMVAVSANGSYIPPFFVFPRVKFQNHFLNGGPNGSVGCANPSRWIKENHFLEFLTHFVKNTKCSKENPVLFLLDNHLSHVSVPGIDYARDNGINMLSFPPHCSHKLQILDVSVYGPIKKYVNRAMDCWMTNHPGQRMTIYDIPGIINECLPKACTPSNIISGFKKTGVMPFNKDNFDEHDFLSSYVTDRPMTSESSSTSKTPTTDPSKTSSTMICTTGPSQPLELSTFTTISMRETRPSEFPDSSASITIAENENTVEQLRPHPKAGP</sequence>
<feature type="region of interest" description="Disordered" evidence="1">
    <location>
        <begin position="415"/>
        <end position="495"/>
    </location>
</feature>
<dbReference type="PANTHER" id="PTHR19303:SF74">
    <property type="entry name" value="POGO TRANSPOSABLE ELEMENT WITH KRAB DOMAIN"/>
    <property type="match status" value="1"/>
</dbReference>
<keyword evidence="4" id="KW-1185">Reference proteome</keyword>
<protein>
    <recommendedName>
        <fullName evidence="2">DDE-1 domain-containing protein</fullName>
    </recommendedName>
</protein>
<evidence type="ECO:0000259" key="2">
    <source>
        <dbReference type="Pfam" id="PF03184"/>
    </source>
</evidence>
<evidence type="ECO:0000256" key="1">
    <source>
        <dbReference type="SAM" id="MobiDB-lite"/>
    </source>
</evidence>
<dbReference type="EMBL" id="KQ977055">
    <property type="protein sequence ID" value="KYN06058.1"/>
    <property type="molecule type" value="Genomic_DNA"/>
</dbReference>
<dbReference type="OrthoDB" id="8195605at2759"/>
<dbReference type="InterPro" id="IPR050863">
    <property type="entry name" value="CenT-Element_Derived"/>
</dbReference>
<dbReference type="PANTHER" id="PTHR19303">
    <property type="entry name" value="TRANSPOSON"/>
    <property type="match status" value="1"/>
</dbReference>
<reference evidence="3 4" key="1">
    <citation type="submission" date="2016-03" db="EMBL/GenBank/DDBJ databases">
        <title>Cyphomyrmex costatus WGS genome.</title>
        <authorList>
            <person name="Nygaard S."/>
            <person name="Hu H."/>
            <person name="Boomsma J."/>
            <person name="Zhang G."/>
        </authorList>
    </citation>
    <scope>NUCLEOTIDE SEQUENCE [LARGE SCALE GENOMIC DNA]</scope>
    <source>
        <strain evidence="3">MS0001</strain>
        <tissue evidence="3">Whole body</tissue>
    </source>
</reference>
<dbReference type="STRING" id="456900.A0A151IME1"/>
<gene>
    <name evidence="3" type="ORF">ALC62_03001</name>
</gene>
<dbReference type="Proteomes" id="UP000078542">
    <property type="component" value="Unassembled WGS sequence"/>
</dbReference>
<dbReference type="KEGG" id="ccoa:108783334"/>
<dbReference type="Gene3D" id="3.30.420.10">
    <property type="entry name" value="Ribonuclease H-like superfamily/Ribonuclease H"/>
    <property type="match status" value="1"/>
</dbReference>
<accession>A0A151IME1</accession>
<dbReference type="Pfam" id="PF03184">
    <property type="entry name" value="DDE_1"/>
    <property type="match status" value="1"/>
</dbReference>
<evidence type="ECO:0000313" key="4">
    <source>
        <dbReference type="Proteomes" id="UP000078542"/>
    </source>
</evidence>
<dbReference type="AlphaFoldDB" id="A0A151IME1"/>
<dbReference type="InterPro" id="IPR036397">
    <property type="entry name" value="RNaseH_sf"/>
</dbReference>
<dbReference type="InterPro" id="IPR004875">
    <property type="entry name" value="DDE_SF_endonuclease_dom"/>
</dbReference>
<dbReference type="GO" id="GO:0003677">
    <property type="term" value="F:DNA binding"/>
    <property type="evidence" value="ECO:0007669"/>
    <property type="project" value="TreeGrafter"/>
</dbReference>
<dbReference type="GO" id="GO:0005634">
    <property type="term" value="C:nucleus"/>
    <property type="evidence" value="ECO:0007669"/>
    <property type="project" value="TreeGrafter"/>
</dbReference>
<feature type="domain" description="DDE-1" evidence="2">
    <location>
        <begin position="226"/>
        <end position="359"/>
    </location>
</feature>
<feature type="compositionally biased region" description="Polar residues" evidence="1">
    <location>
        <begin position="440"/>
        <end position="460"/>
    </location>
</feature>